<feature type="region of interest" description="Disordered" evidence="1">
    <location>
        <begin position="1"/>
        <end position="29"/>
    </location>
</feature>
<keyword evidence="3" id="KW-1185">Reference proteome</keyword>
<evidence type="ECO:0000313" key="2">
    <source>
        <dbReference type="EMBL" id="AFM40137.1"/>
    </source>
</evidence>
<evidence type="ECO:0000256" key="1">
    <source>
        <dbReference type="SAM" id="MobiDB-lite"/>
    </source>
</evidence>
<dbReference type="Proteomes" id="UP000002892">
    <property type="component" value="Chromosome"/>
</dbReference>
<evidence type="ECO:0000313" key="3">
    <source>
        <dbReference type="Proteomes" id="UP000002892"/>
    </source>
</evidence>
<reference evidence="2 3" key="1">
    <citation type="journal article" date="2012" name="J. Bacteriol.">
        <title>Complete genome sequences of Desulfosporosinus orientis DSM765T, Desulfosporosinus youngiae DSM17734T, Desulfosporosinus meridiei DSM13257T, and Desulfosporosinus acidiphilus DSM22704T.</title>
        <authorList>
            <person name="Pester M."/>
            <person name="Brambilla E."/>
            <person name="Alazard D."/>
            <person name="Rattei T."/>
            <person name="Weinmaier T."/>
            <person name="Han J."/>
            <person name="Lucas S."/>
            <person name="Lapidus A."/>
            <person name="Cheng J.F."/>
            <person name="Goodwin L."/>
            <person name="Pitluck S."/>
            <person name="Peters L."/>
            <person name="Ovchinnikova G."/>
            <person name="Teshima H."/>
            <person name="Detter J.C."/>
            <person name="Han C.S."/>
            <person name="Tapia R."/>
            <person name="Land M.L."/>
            <person name="Hauser L."/>
            <person name="Kyrpides N.C."/>
            <person name="Ivanova N.N."/>
            <person name="Pagani I."/>
            <person name="Huntmann M."/>
            <person name="Wei C.L."/>
            <person name="Davenport K.W."/>
            <person name="Daligault H."/>
            <person name="Chain P.S."/>
            <person name="Chen A."/>
            <person name="Mavromatis K."/>
            <person name="Markowitz V."/>
            <person name="Szeto E."/>
            <person name="Mikhailova N."/>
            <person name="Pati A."/>
            <person name="Wagner M."/>
            <person name="Woyke T."/>
            <person name="Ollivier B."/>
            <person name="Klenk H.P."/>
            <person name="Spring S."/>
            <person name="Loy A."/>
        </authorList>
    </citation>
    <scope>NUCLEOTIDE SEQUENCE [LARGE SCALE GENOMIC DNA]</scope>
    <source>
        <strain evidence="3">DSM 22704 / JCM 16185 / SJ4</strain>
    </source>
</reference>
<protein>
    <submittedName>
        <fullName evidence="2">Uncharacterized protein</fullName>
    </submittedName>
</protein>
<feature type="compositionally biased region" description="Basic residues" evidence="1">
    <location>
        <begin position="7"/>
        <end position="16"/>
    </location>
</feature>
<sequence length="29" mass="3258">MGDKSPKNKAKMKKRSEKKDNGTPPFVLP</sequence>
<organism evidence="2 3">
    <name type="scientific">Desulfosporosinus acidiphilus (strain DSM 22704 / JCM 16185 / SJ4)</name>
    <dbReference type="NCBI Taxonomy" id="646529"/>
    <lineage>
        <taxon>Bacteria</taxon>
        <taxon>Bacillati</taxon>
        <taxon>Bacillota</taxon>
        <taxon>Clostridia</taxon>
        <taxon>Eubacteriales</taxon>
        <taxon>Desulfitobacteriaceae</taxon>
        <taxon>Desulfosporosinus</taxon>
    </lineage>
</organism>
<dbReference type="KEGG" id="dai:Desaci_1098"/>
<gene>
    <name evidence="2" type="ordered locus">Desaci_1098</name>
</gene>
<name>I4D2W3_DESAJ</name>
<proteinExistence type="predicted"/>
<dbReference type="AlphaFoldDB" id="I4D2W3"/>
<dbReference type="HOGENOM" id="CLU_221397_0_0_9"/>
<dbReference type="EMBL" id="CP003639">
    <property type="protein sequence ID" value="AFM40137.1"/>
    <property type="molecule type" value="Genomic_DNA"/>
</dbReference>
<accession>I4D2W3</accession>